<dbReference type="AlphaFoldDB" id="A0A2C6KM01"/>
<keyword evidence="4" id="KW-1185">Reference proteome</keyword>
<protein>
    <submittedName>
        <fullName evidence="3">Biotin</fullName>
    </submittedName>
</protein>
<evidence type="ECO:0000256" key="1">
    <source>
        <dbReference type="SAM" id="MobiDB-lite"/>
    </source>
</evidence>
<dbReference type="InterPro" id="IPR045864">
    <property type="entry name" value="aa-tRNA-synth_II/BPL/LPL"/>
</dbReference>
<evidence type="ECO:0000259" key="2">
    <source>
        <dbReference type="Pfam" id="PF03099"/>
    </source>
</evidence>
<dbReference type="RefSeq" id="XP_067919868.1">
    <property type="nucleotide sequence ID" value="XM_068068155.1"/>
</dbReference>
<dbReference type="EMBL" id="MIGC01004367">
    <property type="protein sequence ID" value="PHJ18159.1"/>
    <property type="molecule type" value="Genomic_DNA"/>
</dbReference>
<feature type="compositionally biased region" description="Polar residues" evidence="1">
    <location>
        <begin position="352"/>
        <end position="364"/>
    </location>
</feature>
<reference evidence="3 4" key="1">
    <citation type="journal article" date="2017" name="Int. J. Parasitol.">
        <title>The genome of the protozoan parasite Cystoisospora suis and a reverse vaccinology approach to identify vaccine candidates.</title>
        <authorList>
            <person name="Palmieri N."/>
            <person name="Shrestha A."/>
            <person name="Ruttkowski B."/>
            <person name="Beck T."/>
            <person name="Vogl C."/>
            <person name="Tomley F."/>
            <person name="Blake D.P."/>
            <person name="Joachim A."/>
        </authorList>
    </citation>
    <scope>NUCLEOTIDE SEQUENCE [LARGE SCALE GENOMIC DNA]</scope>
    <source>
        <strain evidence="3 4">Wien I</strain>
    </source>
</reference>
<dbReference type="GO" id="GO:0005737">
    <property type="term" value="C:cytoplasm"/>
    <property type="evidence" value="ECO:0007669"/>
    <property type="project" value="TreeGrafter"/>
</dbReference>
<dbReference type="GO" id="GO:0004077">
    <property type="term" value="F:biotin--[biotin carboxyl-carrier protein] ligase activity"/>
    <property type="evidence" value="ECO:0007669"/>
    <property type="project" value="TreeGrafter"/>
</dbReference>
<dbReference type="Pfam" id="PF03099">
    <property type="entry name" value="BPL_LplA_LipB"/>
    <property type="match status" value="1"/>
</dbReference>
<dbReference type="Gene3D" id="3.30.930.10">
    <property type="entry name" value="Bira Bifunctional Protein, Domain 2"/>
    <property type="match status" value="1"/>
</dbReference>
<name>A0A2C6KM01_9APIC</name>
<feature type="region of interest" description="Disordered" evidence="1">
    <location>
        <begin position="502"/>
        <end position="521"/>
    </location>
</feature>
<dbReference type="PANTHER" id="PTHR12835">
    <property type="entry name" value="BIOTIN PROTEIN LIGASE"/>
    <property type="match status" value="1"/>
</dbReference>
<dbReference type="GeneID" id="94431366"/>
<feature type="compositionally biased region" description="Basic and acidic residues" evidence="1">
    <location>
        <begin position="436"/>
        <end position="447"/>
    </location>
</feature>
<dbReference type="VEuPathDB" id="ToxoDB:CSUI_008015"/>
<proteinExistence type="predicted"/>
<comment type="caution">
    <text evidence="3">The sequence shown here is derived from an EMBL/GenBank/DDBJ whole genome shotgun (WGS) entry which is preliminary data.</text>
</comment>
<evidence type="ECO:0000313" key="4">
    <source>
        <dbReference type="Proteomes" id="UP000221165"/>
    </source>
</evidence>
<gene>
    <name evidence="3" type="ORF">CSUI_008015</name>
</gene>
<feature type="compositionally biased region" description="Basic and acidic residues" evidence="1">
    <location>
        <begin position="383"/>
        <end position="404"/>
    </location>
</feature>
<accession>A0A2C6KM01</accession>
<dbReference type="Proteomes" id="UP000221165">
    <property type="component" value="Unassembled WGS sequence"/>
</dbReference>
<sequence>MYCSPQGASRRRSELSFPIYTSSLPSSLSVAFSSFPRRRKGAMHLDSLAPASQRTDWRAGRLGSVSRPFASSPLSSSLPSLSCSRRLASSSSSPESSAGVSSSTPLSPYRLQRAATSSAFGLPINCLHFDELDSTQKWCLRSLQTLCDEHGLSPSLWVAVSATQQTAAVGTRASGTHEEKKWVSPVNNVSVTYVIPWPVSLTSRLLNFAQTASAAVCKVLEEYQIRGQIKWINDVLVEGRKICGVLCHNPAFFLPSFTSRASATRDTPSQGILSTHRLHDLHAENGTRQQYIAVLVGIGINVEKNPDLSCMGILQQPVTSMAEEVAKVSRGGLWGHVRQEERPNPTGGRGSQILQSENAKSGQARQARRPGCSNPREFAGRLFPRDGEQRGVSETDERTLREVPVKAVASSQLHIGEDVSGDGSQQGAAGNATEEASTRRGSEKSAECHHLDMHAIRASLDVHMYDCFTRLQRDGFKALRPYVLSRLAWVGDYVELEEEQASACSRTEDLTPVSSTSLHSTSGSLGALSSSSCPSLALDEEVHSQYGADEDEADGDLFTDVDGFTDSGWGKHDGSGDLYLPPVSSGGGASLASGGRRLLASGVLHGLDEDGALLIRSGDGRTRRFLGGHLVRL</sequence>
<feature type="domain" description="BPL/LPL catalytic" evidence="2">
    <location>
        <begin position="178"/>
        <end position="248"/>
    </location>
</feature>
<organism evidence="3 4">
    <name type="scientific">Cystoisospora suis</name>
    <dbReference type="NCBI Taxonomy" id="483139"/>
    <lineage>
        <taxon>Eukaryota</taxon>
        <taxon>Sar</taxon>
        <taxon>Alveolata</taxon>
        <taxon>Apicomplexa</taxon>
        <taxon>Conoidasida</taxon>
        <taxon>Coccidia</taxon>
        <taxon>Eucoccidiorida</taxon>
        <taxon>Eimeriorina</taxon>
        <taxon>Sarcocystidae</taxon>
        <taxon>Cystoisospora</taxon>
    </lineage>
</organism>
<dbReference type="OrthoDB" id="10250105at2759"/>
<evidence type="ECO:0000313" key="3">
    <source>
        <dbReference type="EMBL" id="PHJ18159.1"/>
    </source>
</evidence>
<dbReference type="InterPro" id="IPR004143">
    <property type="entry name" value="BPL_LPL_catalytic"/>
</dbReference>
<dbReference type="PANTHER" id="PTHR12835:SF5">
    <property type="entry name" value="BIOTIN--PROTEIN LIGASE"/>
    <property type="match status" value="1"/>
</dbReference>
<feature type="region of interest" description="Disordered" evidence="1">
    <location>
        <begin position="333"/>
        <end position="447"/>
    </location>
</feature>
<dbReference type="SUPFAM" id="SSF55681">
    <property type="entry name" value="Class II aaRS and biotin synthetases"/>
    <property type="match status" value="1"/>
</dbReference>